<evidence type="ECO:0000313" key="5">
    <source>
        <dbReference type="Proteomes" id="UP000051913"/>
    </source>
</evidence>
<dbReference type="RefSeq" id="WP_057852268.1">
    <property type="nucleotide sequence ID" value="NZ_LLXX01000126.1"/>
</dbReference>
<feature type="compositionally biased region" description="Basic and acidic residues" evidence="2">
    <location>
        <begin position="49"/>
        <end position="63"/>
    </location>
</feature>
<keyword evidence="5" id="KW-1185">Reference proteome</keyword>
<protein>
    <submittedName>
        <fullName evidence="4">General stress protein CsbD</fullName>
    </submittedName>
</protein>
<evidence type="ECO:0000256" key="2">
    <source>
        <dbReference type="SAM" id="MobiDB-lite"/>
    </source>
</evidence>
<dbReference type="InterPro" id="IPR008462">
    <property type="entry name" value="CsbD"/>
</dbReference>
<organism evidence="4 5">
    <name type="scientific">Bradyrhizobium valentinum</name>
    <dbReference type="NCBI Taxonomy" id="1518501"/>
    <lineage>
        <taxon>Bacteria</taxon>
        <taxon>Pseudomonadati</taxon>
        <taxon>Pseudomonadota</taxon>
        <taxon>Alphaproteobacteria</taxon>
        <taxon>Hyphomicrobiales</taxon>
        <taxon>Nitrobacteraceae</taxon>
        <taxon>Bradyrhizobium</taxon>
    </lineage>
</organism>
<dbReference type="SUPFAM" id="SSF69047">
    <property type="entry name" value="Hypothetical protein YjbJ"/>
    <property type="match status" value="1"/>
</dbReference>
<dbReference type="Gene3D" id="1.10.1470.10">
    <property type="entry name" value="YjbJ"/>
    <property type="match status" value="1"/>
</dbReference>
<dbReference type="Proteomes" id="UP000051913">
    <property type="component" value="Unassembled WGS sequence"/>
</dbReference>
<dbReference type="AlphaFoldDB" id="A0A0R3KKU9"/>
<sequence>MDREHVKGAADKAKGAIKEGAGKLSGDKDMEIEGKIDKAKGSAHNAAGDVKDAARDAADALKK</sequence>
<accession>A0A0R3KKU9</accession>
<feature type="compositionally biased region" description="Basic and acidic residues" evidence="2">
    <location>
        <begin position="1"/>
        <end position="40"/>
    </location>
</feature>
<feature type="domain" description="CsbD-like" evidence="3">
    <location>
        <begin position="6"/>
        <end position="56"/>
    </location>
</feature>
<name>A0A0R3KKU9_9BRAD</name>
<dbReference type="InterPro" id="IPR036629">
    <property type="entry name" value="YjbJ_sf"/>
</dbReference>
<comment type="similarity">
    <text evidence="1">Belongs to the UPF0337 (CsbD) family.</text>
</comment>
<dbReference type="Pfam" id="PF05532">
    <property type="entry name" value="CsbD"/>
    <property type="match status" value="1"/>
</dbReference>
<proteinExistence type="inferred from homology"/>
<dbReference type="EMBL" id="LLXX01000126">
    <property type="protein sequence ID" value="KRR04368.1"/>
    <property type="molecule type" value="Genomic_DNA"/>
</dbReference>
<evidence type="ECO:0000259" key="3">
    <source>
        <dbReference type="Pfam" id="PF05532"/>
    </source>
</evidence>
<comment type="caution">
    <text evidence="4">The sequence shown here is derived from an EMBL/GenBank/DDBJ whole genome shotgun (WGS) entry which is preliminary data.</text>
</comment>
<dbReference type="STRING" id="1518501.CQ10_31220"/>
<feature type="region of interest" description="Disordered" evidence="2">
    <location>
        <begin position="1"/>
        <end position="63"/>
    </location>
</feature>
<gene>
    <name evidence="4" type="ORF">CP49_21535</name>
</gene>
<reference evidence="4 5" key="1">
    <citation type="submission" date="2014-03" db="EMBL/GenBank/DDBJ databases">
        <title>Bradyrhizobium valentinum sp. nov., isolated from effective nodules of Lupinus mariae-josephae, a lupine endemic of basic-lime soils in Eastern Spain.</title>
        <authorList>
            <person name="Duran D."/>
            <person name="Rey L."/>
            <person name="Navarro A."/>
            <person name="Busquets A."/>
            <person name="Imperial J."/>
            <person name="Ruiz-Argueso T."/>
        </authorList>
    </citation>
    <scope>NUCLEOTIDE SEQUENCE [LARGE SCALE GENOMIC DNA]</scope>
    <source>
        <strain evidence="4 5">LmjM3</strain>
    </source>
</reference>
<evidence type="ECO:0000313" key="4">
    <source>
        <dbReference type="EMBL" id="KRR04368.1"/>
    </source>
</evidence>
<evidence type="ECO:0000256" key="1">
    <source>
        <dbReference type="ARBA" id="ARBA00009129"/>
    </source>
</evidence>